<dbReference type="InterPro" id="IPR001279">
    <property type="entry name" value="Metallo-B-lactamas"/>
</dbReference>
<sequence>MGYHILRLTILLPNSCISISYLWRKPKPPGPKSSDFQEKVKTDFGLPAIEGKVAKQTASFKTSRINKSTFVVVEDDAFREHPFIYVKIHPKAPVIVLTDTGCDEPSSKRKHGQYSQISWIDFTDALTLSSADYIRLRDYLEHFPIKDNDNKPLNPDGQRRYYIICTHCHYDHIGGISQFLEGGTTEIIASAAGKDFIESDLDAHGLFKYIDKVAPYYQVTHWAQAWERLHYPIQHPYDDAAQGRKRVDLDMTFIHTPGHTQDSLAWYDHAEMHVYVGDSLYEEGSDGMAIEFPAEGSFVEWAFAMHKIQYLVRGENARAASKAEEEDADGWCQVARRVKLAAGHQTHSADAEMFLEKVGRFWWDALAGEVPVVEREVRRGEAWYVWRDKDVKLSLKAPARLMDDARGFFEGTGHDGSPNGVELETHPTAQKLAQRSLEFLKEVQNFTPGKDLEIRLNRDYGPGNEYYEDFCKLIKQGLQEGWVATGELDGPKYRRGKIMLPSPSNLHMSLTAVYFDSLEPYSGQYHKHPYGEINCVVPIDPTFELEGLPVGENWRGAGWTSPGPGTHHYPRSRGGRGVAFFFLPSGRIAYDAKPGEAQPSRDEPALATMLVKNRPFSDA</sequence>
<dbReference type="SUPFAM" id="SSF56281">
    <property type="entry name" value="Metallo-hydrolase/oxidoreductase"/>
    <property type="match status" value="1"/>
</dbReference>
<dbReference type="InterPro" id="IPR032345">
    <property type="entry name" value="PnbB"/>
</dbReference>
<name>A0ABR0ESU6_ZASCE</name>
<protein>
    <recommendedName>
        <fullName evidence="2">Metallo-beta-lactamase domain-containing protein</fullName>
    </recommendedName>
</protein>
<organism evidence="3 4">
    <name type="scientific">Zasmidium cellare</name>
    <name type="common">Wine cellar mold</name>
    <name type="synonym">Racodium cellare</name>
    <dbReference type="NCBI Taxonomy" id="395010"/>
    <lineage>
        <taxon>Eukaryota</taxon>
        <taxon>Fungi</taxon>
        <taxon>Dikarya</taxon>
        <taxon>Ascomycota</taxon>
        <taxon>Pezizomycotina</taxon>
        <taxon>Dothideomycetes</taxon>
        <taxon>Dothideomycetidae</taxon>
        <taxon>Mycosphaerellales</taxon>
        <taxon>Mycosphaerellaceae</taxon>
        <taxon>Zasmidium</taxon>
    </lineage>
</organism>
<accession>A0ABR0ESU6</accession>
<reference evidence="3 4" key="1">
    <citation type="journal article" date="2023" name="G3 (Bethesda)">
        <title>A chromosome-level genome assembly of Zasmidium syzygii isolated from banana leaves.</title>
        <authorList>
            <person name="van Westerhoven A.C."/>
            <person name="Mehrabi R."/>
            <person name="Talebi R."/>
            <person name="Steentjes M.B.F."/>
            <person name="Corcolon B."/>
            <person name="Chong P.A."/>
            <person name="Kema G.H.J."/>
            <person name="Seidl M.F."/>
        </authorList>
    </citation>
    <scope>NUCLEOTIDE SEQUENCE [LARGE SCALE GENOMIC DNA]</scope>
    <source>
        <strain evidence="3 4">P124</strain>
    </source>
</reference>
<dbReference type="Gene3D" id="3.60.15.10">
    <property type="entry name" value="Ribonuclease Z/Hydroxyacylglutathione hydrolase-like"/>
    <property type="match status" value="1"/>
</dbReference>
<dbReference type="EMBL" id="JAXOVC010000003">
    <property type="protein sequence ID" value="KAK4504325.1"/>
    <property type="molecule type" value="Genomic_DNA"/>
</dbReference>
<evidence type="ECO:0000259" key="2">
    <source>
        <dbReference type="SMART" id="SM00849"/>
    </source>
</evidence>
<dbReference type="Proteomes" id="UP001305779">
    <property type="component" value="Unassembled WGS sequence"/>
</dbReference>
<proteinExistence type="predicted"/>
<feature type="region of interest" description="Disordered" evidence="1">
    <location>
        <begin position="593"/>
        <end position="619"/>
    </location>
</feature>
<dbReference type="Pfam" id="PF00753">
    <property type="entry name" value="Lactamase_B"/>
    <property type="match status" value="1"/>
</dbReference>
<dbReference type="InterPro" id="IPR050855">
    <property type="entry name" value="NDM-1-like"/>
</dbReference>
<evidence type="ECO:0000313" key="4">
    <source>
        <dbReference type="Proteomes" id="UP001305779"/>
    </source>
</evidence>
<dbReference type="PANTHER" id="PTHR42951">
    <property type="entry name" value="METALLO-BETA-LACTAMASE DOMAIN-CONTAINING"/>
    <property type="match status" value="1"/>
</dbReference>
<dbReference type="Pfam" id="PF16155">
    <property type="entry name" value="PnbB"/>
    <property type="match status" value="1"/>
</dbReference>
<dbReference type="SMART" id="SM00849">
    <property type="entry name" value="Lactamase_B"/>
    <property type="match status" value="1"/>
</dbReference>
<dbReference type="InterPro" id="IPR036866">
    <property type="entry name" value="RibonucZ/Hydroxyglut_hydro"/>
</dbReference>
<feature type="domain" description="Metallo-beta-lactamase" evidence="2">
    <location>
        <begin position="81"/>
        <end position="306"/>
    </location>
</feature>
<evidence type="ECO:0000256" key="1">
    <source>
        <dbReference type="SAM" id="MobiDB-lite"/>
    </source>
</evidence>
<keyword evidence="4" id="KW-1185">Reference proteome</keyword>
<comment type="caution">
    <text evidence="3">The sequence shown here is derived from an EMBL/GenBank/DDBJ whole genome shotgun (WGS) entry which is preliminary data.</text>
</comment>
<gene>
    <name evidence="3" type="ORF">PRZ48_005241</name>
</gene>
<evidence type="ECO:0000313" key="3">
    <source>
        <dbReference type="EMBL" id="KAK4504325.1"/>
    </source>
</evidence>
<dbReference type="CDD" id="cd06262">
    <property type="entry name" value="metallo-hydrolase-like_MBL-fold"/>
    <property type="match status" value="1"/>
</dbReference>
<dbReference type="PANTHER" id="PTHR42951:SF4">
    <property type="entry name" value="ACYL-COENZYME A THIOESTERASE MBLAC2"/>
    <property type="match status" value="1"/>
</dbReference>